<organism evidence="1">
    <name type="scientific">marine metagenome</name>
    <dbReference type="NCBI Taxonomy" id="408172"/>
    <lineage>
        <taxon>unclassified sequences</taxon>
        <taxon>metagenomes</taxon>
        <taxon>ecological metagenomes</taxon>
    </lineage>
</organism>
<proteinExistence type="predicted"/>
<gene>
    <name evidence="1" type="ORF">METZ01_LOCUS207175</name>
</gene>
<protein>
    <submittedName>
        <fullName evidence="1">Uncharacterized protein</fullName>
    </submittedName>
</protein>
<accession>A0A382EWK8</accession>
<dbReference type="AlphaFoldDB" id="A0A382EWK8"/>
<name>A0A382EWK8_9ZZZZ</name>
<reference evidence="1" key="1">
    <citation type="submission" date="2018-05" db="EMBL/GenBank/DDBJ databases">
        <authorList>
            <person name="Lanie J.A."/>
            <person name="Ng W.-L."/>
            <person name="Kazmierczak K.M."/>
            <person name="Andrzejewski T.M."/>
            <person name="Davidsen T.M."/>
            <person name="Wayne K.J."/>
            <person name="Tettelin H."/>
            <person name="Glass J.I."/>
            <person name="Rusch D."/>
            <person name="Podicherti R."/>
            <person name="Tsui H.-C.T."/>
            <person name="Winkler M.E."/>
        </authorList>
    </citation>
    <scope>NUCLEOTIDE SEQUENCE</scope>
</reference>
<dbReference type="EMBL" id="UINC01046380">
    <property type="protein sequence ID" value="SVB54321.1"/>
    <property type="molecule type" value="Genomic_DNA"/>
</dbReference>
<evidence type="ECO:0000313" key="1">
    <source>
        <dbReference type="EMBL" id="SVB54321.1"/>
    </source>
</evidence>
<sequence length="132" mass="14604">MKLNGIVLTTFLLIVNLYAVENPEDVKPTIQNGKGLFVLLDDTSWISQIVAEAYILGAVDGIILRKRALRALCGNTVDKALLTMPMGVKIEQIISIVHQFLTDNPDDLYQPSVALIRQSLLRAFGQYDIAGY</sequence>